<dbReference type="EMBL" id="BSOH01000036">
    <property type="protein sequence ID" value="GLR19794.1"/>
    <property type="molecule type" value="Genomic_DNA"/>
</dbReference>
<accession>A0AA37SUB2</accession>
<keyword evidence="2 3" id="KW-0143">Chaperone</keyword>
<dbReference type="RefSeq" id="WP_235295375.1">
    <property type="nucleotide sequence ID" value="NZ_BSOH01000036.1"/>
</dbReference>
<dbReference type="InterPro" id="IPR013805">
    <property type="entry name" value="GrpE_CC"/>
</dbReference>
<feature type="region of interest" description="Disordered" evidence="5">
    <location>
        <begin position="1"/>
        <end position="34"/>
    </location>
</feature>
<dbReference type="SUPFAM" id="SSF51064">
    <property type="entry name" value="Head domain of nucleotide exchange factor GrpE"/>
    <property type="match status" value="1"/>
</dbReference>
<dbReference type="GO" id="GO:0051087">
    <property type="term" value="F:protein-folding chaperone binding"/>
    <property type="evidence" value="ECO:0007669"/>
    <property type="project" value="InterPro"/>
</dbReference>
<proteinExistence type="inferred from homology"/>
<dbReference type="Gene3D" id="2.30.22.10">
    <property type="entry name" value="Head domain of nucleotide exchange factor GrpE"/>
    <property type="match status" value="1"/>
</dbReference>
<dbReference type="PANTHER" id="PTHR21237">
    <property type="entry name" value="GRPE PROTEIN"/>
    <property type="match status" value="1"/>
</dbReference>
<keyword evidence="3" id="KW-0346">Stress response</keyword>
<evidence type="ECO:0000256" key="3">
    <source>
        <dbReference type="HAMAP-Rule" id="MF_01151"/>
    </source>
</evidence>
<dbReference type="GO" id="GO:0042803">
    <property type="term" value="F:protein homodimerization activity"/>
    <property type="evidence" value="ECO:0007669"/>
    <property type="project" value="InterPro"/>
</dbReference>
<dbReference type="GO" id="GO:0051082">
    <property type="term" value="F:unfolded protein binding"/>
    <property type="evidence" value="ECO:0007669"/>
    <property type="project" value="TreeGrafter"/>
</dbReference>
<evidence type="ECO:0000256" key="5">
    <source>
        <dbReference type="SAM" id="MobiDB-lite"/>
    </source>
</evidence>
<dbReference type="GO" id="GO:0006457">
    <property type="term" value="P:protein folding"/>
    <property type="evidence" value="ECO:0007669"/>
    <property type="project" value="InterPro"/>
</dbReference>
<dbReference type="SUPFAM" id="SSF58014">
    <property type="entry name" value="Coiled-coil domain of nucleotide exchange factor GrpE"/>
    <property type="match status" value="1"/>
</dbReference>
<keyword evidence="3" id="KW-0963">Cytoplasm</keyword>
<keyword evidence="7" id="KW-1185">Reference proteome</keyword>
<evidence type="ECO:0000313" key="6">
    <source>
        <dbReference type="EMBL" id="GLR19794.1"/>
    </source>
</evidence>
<comment type="subcellular location">
    <subcellularLocation>
        <location evidence="3">Cytoplasm</location>
    </subcellularLocation>
</comment>
<dbReference type="GO" id="GO:0000774">
    <property type="term" value="F:adenyl-nucleotide exchange factor activity"/>
    <property type="evidence" value="ECO:0007669"/>
    <property type="project" value="InterPro"/>
</dbReference>
<evidence type="ECO:0000313" key="7">
    <source>
        <dbReference type="Proteomes" id="UP001156666"/>
    </source>
</evidence>
<protein>
    <recommendedName>
        <fullName evidence="3">Protein GrpE</fullName>
    </recommendedName>
    <alternativeName>
        <fullName evidence="3">HSP-70 cofactor</fullName>
    </alternativeName>
</protein>
<evidence type="ECO:0000256" key="4">
    <source>
        <dbReference type="RuleBase" id="RU004478"/>
    </source>
</evidence>
<dbReference type="CDD" id="cd00446">
    <property type="entry name" value="GrpE"/>
    <property type="match status" value="1"/>
</dbReference>
<evidence type="ECO:0000256" key="1">
    <source>
        <dbReference type="ARBA" id="ARBA00009054"/>
    </source>
</evidence>
<comment type="function">
    <text evidence="3">Participates actively in the response to hyperosmotic and heat shock by preventing the aggregation of stress-denatured proteins, in association with DnaK and GrpE. It is the nucleotide exchange factor for DnaK and may function as a thermosensor. Unfolded proteins bind initially to DnaJ; upon interaction with the DnaJ-bound protein, DnaK hydrolyzes its bound ATP, resulting in the formation of a stable complex. GrpE releases ADP from DnaK; ATP binding to DnaK triggers the release of the substrate protein, thus completing the reaction cycle. Several rounds of ATP-dependent interactions between DnaJ, DnaK and GrpE are required for fully efficient folding.</text>
</comment>
<organism evidence="6 7">
    <name type="scientific">Portibacter lacus</name>
    <dbReference type="NCBI Taxonomy" id="1099794"/>
    <lineage>
        <taxon>Bacteria</taxon>
        <taxon>Pseudomonadati</taxon>
        <taxon>Bacteroidota</taxon>
        <taxon>Saprospiria</taxon>
        <taxon>Saprospirales</taxon>
        <taxon>Haliscomenobacteraceae</taxon>
        <taxon>Portibacter</taxon>
    </lineage>
</organism>
<dbReference type="HAMAP" id="MF_01151">
    <property type="entry name" value="GrpE"/>
    <property type="match status" value="1"/>
</dbReference>
<reference evidence="6" key="2">
    <citation type="submission" date="2023-01" db="EMBL/GenBank/DDBJ databases">
        <title>Draft genome sequence of Portibacter lacus strain NBRC 108769.</title>
        <authorList>
            <person name="Sun Q."/>
            <person name="Mori K."/>
        </authorList>
    </citation>
    <scope>NUCLEOTIDE SEQUENCE</scope>
    <source>
        <strain evidence="6">NBRC 108769</strain>
    </source>
</reference>
<comment type="similarity">
    <text evidence="1 3 4">Belongs to the GrpE family.</text>
</comment>
<dbReference type="Gene3D" id="3.90.20.20">
    <property type="match status" value="1"/>
</dbReference>
<dbReference type="PRINTS" id="PR00773">
    <property type="entry name" value="GRPEPROTEIN"/>
</dbReference>
<sequence>MMTNKIEDLENEEERKEEVVEEKPRKGWGAKKDSKLKKELEEKEIELAEAKDKYLRLFAEFDNYKKRSIKERLDYMKSAAQDTIEDLLPVLDDFARAKQSAEDESSTEPFSEGVSLVYNKLFNTLKAKGLQAMESTGKEFNPEFHEAITKIPAPTEDMKGKIIDTVTTGYTLNDKIIRHPKVVVGE</sequence>
<comment type="subunit">
    <text evidence="3">Homodimer.</text>
</comment>
<dbReference type="Proteomes" id="UP001156666">
    <property type="component" value="Unassembled WGS sequence"/>
</dbReference>
<dbReference type="InterPro" id="IPR000740">
    <property type="entry name" value="GrpE"/>
</dbReference>
<name>A0AA37SUB2_9BACT</name>
<dbReference type="GO" id="GO:0005737">
    <property type="term" value="C:cytoplasm"/>
    <property type="evidence" value="ECO:0007669"/>
    <property type="project" value="UniProtKB-SubCell"/>
</dbReference>
<dbReference type="PANTHER" id="PTHR21237:SF23">
    <property type="entry name" value="GRPE PROTEIN HOMOLOG, MITOCHONDRIAL"/>
    <property type="match status" value="1"/>
</dbReference>
<comment type="caution">
    <text evidence="6">The sequence shown here is derived from an EMBL/GenBank/DDBJ whole genome shotgun (WGS) entry which is preliminary data.</text>
</comment>
<gene>
    <name evidence="3 6" type="primary">grpE</name>
    <name evidence="6" type="ORF">GCM10007940_44100</name>
</gene>
<dbReference type="InterPro" id="IPR009012">
    <property type="entry name" value="GrpE_head"/>
</dbReference>
<dbReference type="Pfam" id="PF01025">
    <property type="entry name" value="GrpE"/>
    <property type="match status" value="1"/>
</dbReference>
<dbReference type="AlphaFoldDB" id="A0AA37SUB2"/>
<reference evidence="6" key="1">
    <citation type="journal article" date="2014" name="Int. J. Syst. Evol. Microbiol.">
        <title>Complete genome sequence of Corynebacterium casei LMG S-19264T (=DSM 44701T), isolated from a smear-ripened cheese.</title>
        <authorList>
            <consortium name="US DOE Joint Genome Institute (JGI-PGF)"/>
            <person name="Walter F."/>
            <person name="Albersmeier A."/>
            <person name="Kalinowski J."/>
            <person name="Ruckert C."/>
        </authorList>
    </citation>
    <scope>NUCLEOTIDE SEQUENCE</scope>
    <source>
        <strain evidence="6">NBRC 108769</strain>
    </source>
</reference>
<evidence type="ECO:0000256" key="2">
    <source>
        <dbReference type="ARBA" id="ARBA00023186"/>
    </source>
</evidence>